<comment type="cofactor">
    <cofactor evidence="1 6">
        <name>FAD</name>
        <dbReference type="ChEBI" id="CHEBI:57692"/>
    </cofactor>
</comment>
<keyword evidence="5 6" id="KW-0560">Oxidoreductase</keyword>
<dbReference type="GO" id="GO:0003995">
    <property type="term" value="F:acyl-CoA dehydrogenase activity"/>
    <property type="evidence" value="ECO:0007669"/>
    <property type="project" value="TreeGrafter"/>
</dbReference>
<dbReference type="Gene3D" id="1.10.540.10">
    <property type="entry name" value="Acyl-CoA dehydrogenase/oxidase, N-terminal domain"/>
    <property type="match status" value="1"/>
</dbReference>
<evidence type="ECO:0000256" key="1">
    <source>
        <dbReference type="ARBA" id="ARBA00001974"/>
    </source>
</evidence>
<dbReference type="Gene3D" id="2.40.110.10">
    <property type="entry name" value="Butyryl-CoA Dehydrogenase, subunit A, domain 2"/>
    <property type="match status" value="1"/>
</dbReference>
<dbReference type="PANTHER" id="PTHR43884:SF12">
    <property type="entry name" value="ISOVALERYL-COA DEHYDROGENASE, MITOCHONDRIAL-RELATED"/>
    <property type="match status" value="1"/>
</dbReference>
<dbReference type="FunFam" id="2.40.110.10:FF:000002">
    <property type="entry name" value="Acyl-CoA dehydrogenase fadE12"/>
    <property type="match status" value="1"/>
</dbReference>
<reference evidence="10" key="1">
    <citation type="submission" date="2020-09" db="EMBL/GenBank/DDBJ databases">
        <title>A novel bacterium of genus Bacillus, isolated from South China Sea.</title>
        <authorList>
            <person name="Huang H."/>
            <person name="Mo K."/>
            <person name="Hu Y."/>
        </authorList>
    </citation>
    <scope>NUCLEOTIDE SEQUENCE</scope>
    <source>
        <strain evidence="10">IB182487</strain>
    </source>
</reference>
<evidence type="ECO:0000259" key="7">
    <source>
        <dbReference type="Pfam" id="PF00441"/>
    </source>
</evidence>
<evidence type="ECO:0000259" key="9">
    <source>
        <dbReference type="Pfam" id="PF02771"/>
    </source>
</evidence>
<feature type="domain" description="Acyl-CoA oxidase/dehydrogenase middle" evidence="8">
    <location>
        <begin position="128"/>
        <end position="222"/>
    </location>
</feature>
<dbReference type="InterPro" id="IPR013786">
    <property type="entry name" value="AcylCoA_DH/ox_N"/>
</dbReference>
<proteinExistence type="inferred from homology"/>
<dbReference type="Pfam" id="PF00441">
    <property type="entry name" value="Acyl-CoA_dh_1"/>
    <property type="match status" value="1"/>
</dbReference>
<dbReference type="AlphaFoldDB" id="A0A926NJ78"/>
<evidence type="ECO:0000256" key="5">
    <source>
        <dbReference type="ARBA" id="ARBA00023002"/>
    </source>
</evidence>
<dbReference type="PANTHER" id="PTHR43884">
    <property type="entry name" value="ACYL-COA DEHYDROGENASE"/>
    <property type="match status" value="1"/>
</dbReference>
<feature type="domain" description="Acyl-CoA dehydrogenase/oxidase C-terminal" evidence="7">
    <location>
        <begin position="234"/>
        <end position="382"/>
    </location>
</feature>
<dbReference type="InterPro" id="IPR037069">
    <property type="entry name" value="AcylCoA_DH/ox_N_sf"/>
</dbReference>
<dbReference type="Pfam" id="PF02770">
    <property type="entry name" value="Acyl-CoA_dh_M"/>
    <property type="match status" value="1"/>
</dbReference>
<evidence type="ECO:0000259" key="8">
    <source>
        <dbReference type="Pfam" id="PF02770"/>
    </source>
</evidence>
<evidence type="ECO:0000256" key="6">
    <source>
        <dbReference type="RuleBase" id="RU362125"/>
    </source>
</evidence>
<dbReference type="InterPro" id="IPR046373">
    <property type="entry name" value="Acyl-CoA_Oxase/DH_mid-dom_sf"/>
</dbReference>
<organism evidence="10 11">
    <name type="scientific">Metabacillus arenae</name>
    <dbReference type="NCBI Taxonomy" id="2771434"/>
    <lineage>
        <taxon>Bacteria</taxon>
        <taxon>Bacillati</taxon>
        <taxon>Bacillota</taxon>
        <taxon>Bacilli</taxon>
        <taxon>Bacillales</taxon>
        <taxon>Bacillaceae</taxon>
        <taxon>Metabacillus</taxon>
    </lineage>
</organism>
<dbReference type="InterPro" id="IPR009075">
    <property type="entry name" value="AcylCo_DH/oxidase_C"/>
</dbReference>
<comment type="similarity">
    <text evidence="2 6">Belongs to the acyl-CoA dehydrogenase family.</text>
</comment>
<evidence type="ECO:0000256" key="3">
    <source>
        <dbReference type="ARBA" id="ARBA00022630"/>
    </source>
</evidence>
<dbReference type="FunFam" id="1.10.540.10:FF:000026">
    <property type="entry name" value="Acyl-CoA dehydrogenase medium chain"/>
    <property type="match status" value="1"/>
</dbReference>
<name>A0A926NJ78_9BACI</name>
<gene>
    <name evidence="10" type="ORF">IC621_12190</name>
</gene>
<dbReference type="GO" id="GO:0050660">
    <property type="term" value="F:flavin adenine dinucleotide binding"/>
    <property type="evidence" value="ECO:0007669"/>
    <property type="project" value="InterPro"/>
</dbReference>
<dbReference type="FunFam" id="1.20.140.10:FF:000001">
    <property type="entry name" value="Acyl-CoA dehydrogenase"/>
    <property type="match status" value="1"/>
</dbReference>
<keyword evidence="11" id="KW-1185">Reference proteome</keyword>
<sequence length="384" mass="43191">MIDVKNYGFTEEQLMLRDTVRKFIKEYVPEEYARKCDQEKKVPWEAFHKAAEMGLLGVVIPEKYGGAGLGFTELGIVLDELSYGYLELATMIYRASVHGAESLLTYGSEEQKDKYLPLIAKGEFRSSLSLTEPNSGSDAASIQVRAVRDGDYFIINGQKIFNSAVNIATRTVLAARTDTSVPKHKGITLFFVDPTTPGIEIQRMDTMVFRALGTYQVFYNDVRIHKDDMLGELNNGWKHLMTNLTKERFAIAAMMTGAARAAVDTAIDYAKQRIQFGQPISKFQVIQHKLADMKMEAHLSHLITYDLANRIDANVPSRMEASMAKIFVTEAYNRIANQGMQILGGYSVTPEFPMERHYRESVLQRIGGGTNEILRNSIAKDLEL</sequence>
<dbReference type="Gene3D" id="1.20.140.10">
    <property type="entry name" value="Butyryl-CoA Dehydrogenase, subunit A, domain 3"/>
    <property type="match status" value="1"/>
</dbReference>
<dbReference type="RefSeq" id="WP_191158587.1">
    <property type="nucleotide sequence ID" value="NZ_JACXAI010000014.1"/>
</dbReference>
<dbReference type="Proteomes" id="UP000626844">
    <property type="component" value="Unassembled WGS sequence"/>
</dbReference>
<dbReference type="Pfam" id="PF02771">
    <property type="entry name" value="Acyl-CoA_dh_N"/>
    <property type="match status" value="1"/>
</dbReference>
<evidence type="ECO:0000313" key="10">
    <source>
        <dbReference type="EMBL" id="MBD1380993.1"/>
    </source>
</evidence>
<comment type="caution">
    <text evidence="10">The sequence shown here is derived from an EMBL/GenBank/DDBJ whole genome shotgun (WGS) entry which is preliminary data.</text>
</comment>
<dbReference type="InterPro" id="IPR006091">
    <property type="entry name" value="Acyl-CoA_Oxase/DH_mid-dom"/>
</dbReference>
<evidence type="ECO:0000313" key="11">
    <source>
        <dbReference type="Proteomes" id="UP000626844"/>
    </source>
</evidence>
<accession>A0A926NJ78</accession>
<evidence type="ECO:0000256" key="4">
    <source>
        <dbReference type="ARBA" id="ARBA00022827"/>
    </source>
</evidence>
<dbReference type="PIRSF" id="PIRSF016578">
    <property type="entry name" value="HsaA"/>
    <property type="match status" value="1"/>
</dbReference>
<dbReference type="SUPFAM" id="SSF56645">
    <property type="entry name" value="Acyl-CoA dehydrogenase NM domain-like"/>
    <property type="match status" value="1"/>
</dbReference>
<protein>
    <submittedName>
        <fullName evidence="10">Acyl-CoA dehydrogenase family protein</fullName>
    </submittedName>
</protein>
<dbReference type="EMBL" id="JACXAI010000014">
    <property type="protein sequence ID" value="MBD1380993.1"/>
    <property type="molecule type" value="Genomic_DNA"/>
</dbReference>
<dbReference type="InterPro" id="IPR036250">
    <property type="entry name" value="AcylCo_DH-like_C"/>
</dbReference>
<evidence type="ECO:0000256" key="2">
    <source>
        <dbReference type="ARBA" id="ARBA00009347"/>
    </source>
</evidence>
<feature type="domain" description="Acyl-CoA dehydrogenase/oxidase N-terminal" evidence="9">
    <location>
        <begin position="10"/>
        <end position="123"/>
    </location>
</feature>
<dbReference type="InterPro" id="IPR009100">
    <property type="entry name" value="AcylCoA_DH/oxidase_NM_dom_sf"/>
</dbReference>
<dbReference type="SUPFAM" id="SSF47203">
    <property type="entry name" value="Acyl-CoA dehydrogenase C-terminal domain-like"/>
    <property type="match status" value="1"/>
</dbReference>
<keyword evidence="3 6" id="KW-0285">Flavoprotein</keyword>
<keyword evidence="4 6" id="KW-0274">FAD</keyword>